<dbReference type="AlphaFoldDB" id="A0A0F9G703"/>
<proteinExistence type="predicted"/>
<name>A0A0F9G703_9ZZZZ</name>
<sequence length="32" mass="3676">VIIENELKDKKLLDNSTYEIVGRTKSGHCLKM</sequence>
<protein>
    <submittedName>
        <fullName evidence="1">Uncharacterized protein</fullName>
    </submittedName>
</protein>
<reference evidence="1" key="1">
    <citation type="journal article" date="2015" name="Nature">
        <title>Complex archaea that bridge the gap between prokaryotes and eukaryotes.</title>
        <authorList>
            <person name="Spang A."/>
            <person name="Saw J.H."/>
            <person name="Jorgensen S.L."/>
            <person name="Zaremba-Niedzwiedzka K."/>
            <person name="Martijn J."/>
            <person name="Lind A.E."/>
            <person name="van Eijk R."/>
            <person name="Schleper C."/>
            <person name="Guy L."/>
            <person name="Ettema T.J."/>
        </authorList>
    </citation>
    <scope>NUCLEOTIDE SEQUENCE</scope>
</reference>
<evidence type="ECO:0000313" key="1">
    <source>
        <dbReference type="EMBL" id="KKL65255.1"/>
    </source>
</evidence>
<accession>A0A0F9G703</accession>
<organism evidence="1">
    <name type="scientific">marine sediment metagenome</name>
    <dbReference type="NCBI Taxonomy" id="412755"/>
    <lineage>
        <taxon>unclassified sequences</taxon>
        <taxon>metagenomes</taxon>
        <taxon>ecological metagenomes</taxon>
    </lineage>
</organism>
<comment type="caution">
    <text evidence="1">The sequence shown here is derived from an EMBL/GenBank/DDBJ whole genome shotgun (WGS) entry which is preliminary data.</text>
</comment>
<dbReference type="EMBL" id="LAZR01027592">
    <property type="protein sequence ID" value="KKL65255.1"/>
    <property type="molecule type" value="Genomic_DNA"/>
</dbReference>
<gene>
    <name evidence="1" type="ORF">LCGC14_2156730</name>
</gene>
<feature type="non-terminal residue" evidence="1">
    <location>
        <position position="1"/>
    </location>
</feature>